<protein>
    <submittedName>
        <fullName evidence="2">Uncharacterized protein</fullName>
    </submittedName>
</protein>
<proteinExistence type="predicted"/>
<evidence type="ECO:0000313" key="2">
    <source>
        <dbReference type="EMBL" id="XDQ59145.1"/>
    </source>
</evidence>
<name>A0AB39RTF8_9ACTN</name>
<feature type="region of interest" description="Disordered" evidence="1">
    <location>
        <begin position="34"/>
        <end position="57"/>
    </location>
</feature>
<gene>
    <name evidence="2" type="ORF">AB5J53_34490</name>
</gene>
<sequence length="57" mass="6334">MDEAALRGVPLRLVYASLWERCEAPRLPRDWTGPRSSCLPKTSWRPPSGVATAAPRT</sequence>
<organism evidence="2">
    <name type="scientific">Streptomyces sp. R41</name>
    <dbReference type="NCBI Taxonomy" id="3238632"/>
    <lineage>
        <taxon>Bacteria</taxon>
        <taxon>Bacillati</taxon>
        <taxon>Actinomycetota</taxon>
        <taxon>Actinomycetes</taxon>
        <taxon>Kitasatosporales</taxon>
        <taxon>Streptomycetaceae</taxon>
        <taxon>Streptomyces</taxon>
    </lineage>
</organism>
<evidence type="ECO:0000256" key="1">
    <source>
        <dbReference type="SAM" id="MobiDB-lite"/>
    </source>
</evidence>
<dbReference type="RefSeq" id="WP_369252640.1">
    <property type="nucleotide sequence ID" value="NZ_CP163443.1"/>
</dbReference>
<dbReference type="EMBL" id="CP163443">
    <property type="protein sequence ID" value="XDQ59145.1"/>
    <property type="molecule type" value="Genomic_DNA"/>
</dbReference>
<dbReference type="AlphaFoldDB" id="A0AB39RTF8"/>
<reference evidence="2" key="1">
    <citation type="submission" date="2024-07" db="EMBL/GenBank/DDBJ databases">
        <authorList>
            <person name="Yu S.T."/>
        </authorList>
    </citation>
    <scope>NUCLEOTIDE SEQUENCE</scope>
    <source>
        <strain evidence="2">R41</strain>
    </source>
</reference>
<accession>A0AB39RTF8</accession>